<dbReference type="GO" id="GO:0016787">
    <property type="term" value="F:hydrolase activity"/>
    <property type="evidence" value="ECO:0007669"/>
    <property type="project" value="UniProtKB-KW"/>
</dbReference>
<organism evidence="7 8">
    <name type="scientific">Candidatus Scalindua rubra</name>
    <dbReference type="NCBI Taxonomy" id="1872076"/>
    <lineage>
        <taxon>Bacteria</taxon>
        <taxon>Pseudomonadati</taxon>
        <taxon>Planctomycetota</taxon>
        <taxon>Candidatus Brocadiia</taxon>
        <taxon>Candidatus Brocadiales</taxon>
        <taxon>Candidatus Scalinduaceae</taxon>
        <taxon>Candidatus Scalindua</taxon>
    </lineage>
</organism>
<sequence length="135" mass="15684">MIIIDTGPLVALFDRDDQYHKTCKKTFLSISEPLITTWPILTEVMYLLNFSSLAQELCFEFIVSGGLDISSENSKHINRIYQLMKKYNDLPIDFADASLVALAEERNITTVFTLDRKHFRIYKPKHRKAFNLLPK</sequence>
<dbReference type="AlphaFoldDB" id="A0A1E3X9P6"/>
<dbReference type="Proteomes" id="UP000094056">
    <property type="component" value="Unassembled WGS sequence"/>
</dbReference>
<keyword evidence="5" id="KW-0800">Toxin</keyword>
<keyword evidence="1 5" id="KW-1277">Toxin-antitoxin system</keyword>
<feature type="binding site" evidence="5">
    <location>
        <position position="96"/>
    </location>
    <ligand>
        <name>Mg(2+)</name>
        <dbReference type="ChEBI" id="CHEBI:18420"/>
    </ligand>
</feature>
<keyword evidence="2 5" id="KW-0540">Nuclease</keyword>
<evidence type="ECO:0000256" key="3">
    <source>
        <dbReference type="ARBA" id="ARBA00022723"/>
    </source>
</evidence>
<evidence type="ECO:0000256" key="4">
    <source>
        <dbReference type="ARBA" id="ARBA00022801"/>
    </source>
</evidence>
<comment type="function">
    <text evidence="5">Toxic component of a toxin-antitoxin (TA) system. An RNase.</text>
</comment>
<evidence type="ECO:0000259" key="6">
    <source>
        <dbReference type="Pfam" id="PF01850"/>
    </source>
</evidence>
<evidence type="ECO:0000313" key="8">
    <source>
        <dbReference type="Proteomes" id="UP000094056"/>
    </source>
</evidence>
<dbReference type="InterPro" id="IPR022907">
    <property type="entry name" value="VapC_family"/>
</dbReference>
<protein>
    <recommendedName>
        <fullName evidence="5">Ribonuclease VapC</fullName>
        <shortName evidence="5">RNase VapC</shortName>
        <ecNumber evidence="5">3.1.-.-</ecNumber>
    </recommendedName>
    <alternativeName>
        <fullName evidence="5">Toxin VapC</fullName>
    </alternativeName>
</protein>
<dbReference type="GO" id="GO:0000287">
    <property type="term" value="F:magnesium ion binding"/>
    <property type="evidence" value="ECO:0007669"/>
    <property type="project" value="UniProtKB-UniRule"/>
</dbReference>
<dbReference type="Pfam" id="PF01850">
    <property type="entry name" value="PIN"/>
    <property type="match status" value="1"/>
</dbReference>
<comment type="caution">
    <text evidence="7">The sequence shown here is derived from an EMBL/GenBank/DDBJ whole genome shotgun (WGS) entry which is preliminary data.</text>
</comment>
<accession>A0A1E3X9P6</accession>
<feature type="binding site" evidence="5">
    <location>
        <position position="5"/>
    </location>
    <ligand>
        <name>Mg(2+)</name>
        <dbReference type="ChEBI" id="CHEBI:18420"/>
    </ligand>
</feature>
<dbReference type="InterPro" id="IPR029060">
    <property type="entry name" value="PIN-like_dom_sf"/>
</dbReference>
<feature type="domain" description="PIN" evidence="6">
    <location>
        <begin position="2"/>
        <end position="122"/>
    </location>
</feature>
<dbReference type="GO" id="GO:0090729">
    <property type="term" value="F:toxin activity"/>
    <property type="evidence" value="ECO:0007669"/>
    <property type="project" value="UniProtKB-KW"/>
</dbReference>
<evidence type="ECO:0000256" key="2">
    <source>
        <dbReference type="ARBA" id="ARBA00022722"/>
    </source>
</evidence>
<dbReference type="SUPFAM" id="SSF88723">
    <property type="entry name" value="PIN domain-like"/>
    <property type="match status" value="1"/>
</dbReference>
<dbReference type="Gene3D" id="3.40.50.1010">
    <property type="entry name" value="5'-nuclease"/>
    <property type="match status" value="1"/>
</dbReference>
<dbReference type="GO" id="GO:0004540">
    <property type="term" value="F:RNA nuclease activity"/>
    <property type="evidence" value="ECO:0007669"/>
    <property type="project" value="InterPro"/>
</dbReference>
<proteinExistence type="inferred from homology"/>
<dbReference type="EC" id="3.1.-.-" evidence="5"/>
<keyword evidence="4 5" id="KW-0378">Hydrolase</keyword>
<keyword evidence="5" id="KW-0460">Magnesium</keyword>
<comment type="similarity">
    <text evidence="5">Belongs to the PINc/VapC protein family.</text>
</comment>
<comment type="cofactor">
    <cofactor evidence="5">
        <name>Mg(2+)</name>
        <dbReference type="ChEBI" id="CHEBI:18420"/>
    </cofactor>
</comment>
<dbReference type="InterPro" id="IPR002716">
    <property type="entry name" value="PIN_dom"/>
</dbReference>
<reference evidence="7 8" key="1">
    <citation type="submission" date="2016-07" db="EMBL/GenBank/DDBJ databases">
        <title>Draft genome of Scalindua rubra, obtained from a brine-seawater interface in the Red Sea, sheds light on salt adaptation in anammox bacteria.</title>
        <authorList>
            <person name="Speth D.R."/>
            <person name="Lagkouvardos I."/>
            <person name="Wang Y."/>
            <person name="Qian P.-Y."/>
            <person name="Dutilh B.E."/>
            <person name="Jetten M.S."/>
        </authorList>
    </citation>
    <scope>NUCLEOTIDE SEQUENCE [LARGE SCALE GENOMIC DNA]</scope>
    <source>
        <strain evidence="7">BSI-1</strain>
    </source>
</reference>
<name>A0A1E3X9P6_9BACT</name>
<evidence type="ECO:0000256" key="5">
    <source>
        <dbReference type="HAMAP-Rule" id="MF_00265"/>
    </source>
</evidence>
<dbReference type="EMBL" id="MAYW01000066">
    <property type="protein sequence ID" value="ODS32356.1"/>
    <property type="molecule type" value="Genomic_DNA"/>
</dbReference>
<evidence type="ECO:0000313" key="7">
    <source>
        <dbReference type="EMBL" id="ODS32356.1"/>
    </source>
</evidence>
<gene>
    <name evidence="5" type="primary">vapC</name>
    <name evidence="7" type="ORF">SCARUB_02507</name>
</gene>
<dbReference type="HAMAP" id="MF_00265">
    <property type="entry name" value="VapC_Nob1"/>
    <property type="match status" value="1"/>
</dbReference>
<evidence type="ECO:0000256" key="1">
    <source>
        <dbReference type="ARBA" id="ARBA00022649"/>
    </source>
</evidence>
<keyword evidence="3 5" id="KW-0479">Metal-binding</keyword>